<dbReference type="Proteomes" id="UP000239430">
    <property type="component" value="Unassembled WGS sequence"/>
</dbReference>
<dbReference type="RefSeq" id="WP_054937474.1">
    <property type="nucleotide sequence ID" value="NZ_PVXL01000067.1"/>
</dbReference>
<dbReference type="SMART" id="SM00226">
    <property type="entry name" value="LMWPc"/>
    <property type="match status" value="1"/>
</dbReference>
<evidence type="ECO:0000313" key="7">
    <source>
        <dbReference type="EMBL" id="PRR70025.1"/>
    </source>
</evidence>
<evidence type="ECO:0000259" key="6">
    <source>
        <dbReference type="SMART" id="SM00226"/>
    </source>
</evidence>
<evidence type="ECO:0000256" key="2">
    <source>
        <dbReference type="ARBA" id="ARBA00022801"/>
    </source>
</evidence>
<dbReference type="InterPro" id="IPR050438">
    <property type="entry name" value="LMW_PTPase"/>
</dbReference>
<keyword evidence="2 7" id="KW-0378">Hydrolase</keyword>
<dbReference type="PRINTS" id="PR00719">
    <property type="entry name" value="LMWPTPASE"/>
</dbReference>
<feature type="active site" description="Nucleophile" evidence="4">
    <location>
        <position position="8"/>
    </location>
</feature>
<feature type="region of interest" description="Disordered" evidence="5">
    <location>
        <begin position="112"/>
        <end position="150"/>
    </location>
</feature>
<dbReference type="SUPFAM" id="SSF52788">
    <property type="entry name" value="Phosphotyrosine protein phosphatases I"/>
    <property type="match status" value="1"/>
</dbReference>
<dbReference type="AlphaFoldDB" id="A0A9X7J1J0"/>
<dbReference type="EC" id="3.1.3.48" evidence="7"/>
<comment type="similarity">
    <text evidence="1">Belongs to the low molecular weight phosphotyrosine protein phosphatase family.</text>
</comment>
<organism evidence="7 8">
    <name type="scientific">Neomoorella stamsii</name>
    <dbReference type="NCBI Taxonomy" id="1266720"/>
    <lineage>
        <taxon>Bacteria</taxon>
        <taxon>Bacillati</taxon>
        <taxon>Bacillota</taxon>
        <taxon>Clostridia</taxon>
        <taxon>Neomoorellales</taxon>
        <taxon>Neomoorellaceae</taxon>
        <taxon>Neomoorella</taxon>
    </lineage>
</organism>
<keyword evidence="8" id="KW-1185">Reference proteome</keyword>
<dbReference type="CDD" id="cd16344">
    <property type="entry name" value="LMWPAP"/>
    <property type="match status" value="1"/>
</dbReference>
<dbReference type="PANTHER" id="PTHR11717">
    <property type="entry name" value="LOW MOLECULAR WEIGHT PROTEIN TYROSINE PHOSPHATASE"/>
    <property type="match status" value="1"/>
</dbReference>
<dbReference type="Gene3D" id="3.40.50.2300">
    <property type="match status" value="1"/>
</dbReference>
<evidence type="ECO:0000256" key="1">
    <source>
        <dbReference type="ARBA" id="ARBA00011063"/>
    </source>
</evidence>
<accession>A0A9X7J1J0</accession>
<comment type="caution">
    <text evidence="7">The sequence shown here is derived from an EMBL/GenBank/DDBJ whole genome shotgun (WGS) entry which is preliminary data.</text>
</comment>
<sequence>MPGILFVCTGNTCRSSMAAAIATHIKEERGLDIDITSAGLAAREGDPATPQAIQAVAAMGIDLQDHRARQVTGALVDDAGLILTMTRSHKEYLLQLYPEARGKTFTLKEYVREGKEKPPSGEPREETGEGAAVEEPPVTVDDDIPDPFGQPLEVYQATARELAELVGQALEKYAQDTHAANPAPSEG</sequence>
<dbReference type="PANTHER" id="PTHR11717:SF31">
    <property type="entry name" value="LOW MOLECULAR WEIGHT PROTEIN-TYROSINE-PHOSPHATASE ETP-RELATED"/>
    <property type="match status" value="1"/>
</dbReference>
<protein>
    <submittedName>
        <fullName evidence="7">Low molecular weight protein-tyrosine-phosphatase YwlE</fullName>
        <ecNumber evidence="7">3.1.3.48</ecNumber>
    </submittedName>
</protein>
<dbReference type="Pfam" id="PF01451">
    <property type="entry name" value="LMWPc"/>
    <property type="match status" value="1"/>
</dbReference>
<dbReference type="InterPro" id="IPR036196">
    <property type="entry name" value="Ptyr_pPase_sf"/>
</dbReference>
<evidence type="ECO:0000256" key="4">
    <source>
        <dbReference type="PIRSR" id="PIRSR617867-1"/>
    </source>
</evidence>
<proteinExistence type="inferred from homology"/>
<name>A0A9X7J1J0_9FIRM</name>
<feature type="active site" evidence="4">
    <location>
        <position position="14"/>
    </location>
</feature>
<gene>
    <name evidence="7" type="primary">ywlE</name>
    <name evidence="7" type="ORF">MOST_29020</name>
</gene>
<dbReference type="EMBL" id="PVXL01000067">
    <property type="protein sequence ID" value="PRR70025.1"/>
    <property type="molecule type" value="Genomic_DNA"/>
</dbReference>
<feature type="compositionally biased region" description="Basic and acidic residues" evidence="5">
    <location>
        <begin position="112"/>
        <end position="127"/>
    </location>
</feature>
<dbReference type="InterPro" id="IPR023485">
    <property type="entry name" value="Ptyr_pPase"/>
</dbReference>
<evidence type="ECO:0000256" key="3">
    <source>
        <dbReference type="ARBA" id="ARBA00022912"/>
    </source>
</evidence>
<keyword evidence="3" id="KW-0904">Protein phosphatase</keyword>
<evidence type="ECO:0000313" key="8">
    <source>
        <dbReference type="Proteomes" id="UP000239430"/>
    </source>
</evidence>
<reference evidence="7 8" key="1">
    <citation type="submission" date="2018-03" db="EMBL/GenBank/DDBJ databases">
        <title>Genome sequence of Moorella stamsii DSM 26217.</title>
        <authorList>
            <person name="Poehlein A."/>
            <person name="Daniel R."/>
        </authorList>
    </citation>
    <scope>NUCLEOTIDE SEQUENCE [LARGE SCALE GENOMIC DNA]</scope>
    <source>
        <strain evidence="8">DSM 26217</strain>
    </source>
</reference>
<evidence type="ECO:0000256" key="5">
    <source>
        <dbReference type="SAM" id="MobiDB-lite"/>
    </source>
</evidence>
<dbReference type="GO" id="GO:0004725">
    <property type="term" value="F:protein tyrosine phosphatase activity"/>
    <property type="evidence" value="ECO:0007669"/>
    <property type="project" value="UniProtKB-EC"/>
</dbReference>
<dbReference type="InterPro" id="IPR017867">
    <property type="entry name" value="Tyr_phospatase_low_mol_wt"/>
</dbReference>
<feature type="domain" description="Phosphotyrosine protein phosphatase I" evidence="6">
    <location>
        <begin position="2"/>
        <end position="172"/>
    </location>
</feature>